<feature type="domain" description="Cytochrome c" evidence="6">
    <location>
        <begin position="19"/>
        <end position="101"/>
    </location>
</feature>
<evidence type="ECO:0000256" key="2">
    <source>
        <dbReference type="ARBA" id="ARBA00022723"/>
    </source>
</evidence>
<keyword evidence="8" id="KW-1185">Reference proteome</keyword>
<reference evidence="7" key="1">
    <citation type="submission" date="2022-08" db="EMBL/GenBank/DDBJ databases">
        <title>Genome Sequence of the sulphate-reducing bacterium, Pseudodesulfovibrio portus JCM14722.</title>
        <authorList>
            <person name="Kondo R."/>
            <person name="Kataoka T."/>
        </authorList>
    </citation>
    <scope>NUCLEOTIDE SEQUENCE</scope>
    <source>
        <strain evidence="7">JCM 14722</strain>
    </source>
</reference>
<dbReference type="Pfam" id="PF00034">
    <property type="entry name" value="Cytochrom_C"/>
    <property type="match status" value="1"/>
</dbReference>
<sequence>MKKVFAVLTLVLCFGVTAAFAVDGAGLYKTRCAKCHRDGSESSNAGGGVVLKGQSADEIEMKLNGYVDGSYGGKKKALMSRMVAKLSAEEIKALAAHIGSL</sequence>
<keyword evidence="1 4" id="KW-0349">Heme</keyword>
<feature type="chain" id="PRO_5047513930" evidence="5">
    <location>
        <begin position="22"/>
        <end position="101"/>
    </location>
</feature>
<evidence type="ECO:0000256" key="5">
    <source>
        <dbReference type="SAM" id="SignalP"/>
    </source>
</evidence>
<keyword evidence="2 4" id="KW-0479">Metal-binding</keyword>
<dbReference type="SUPFAM" id="SSF46626">
    <property type="entry name" value="Cytochrome c"/>
    <property type="match status" value="1"/>
</dbReference>
<dbReference type="EMBL" id="AP026708">
    <property type="protein sequence ID" value="BDQ34971.1"/>
    <property type="molecule type" value="Genomic_DNA"/>
</dbReference>
<keyword evidence="3 4" id="KW-0408">Iron</keyword>
<evidence type="ECO:0000256" key="3">
    <source>
        <dbReference type="ARBA" id="ARBA00023004"/>
    </source>
</evidence>
<evidence type="ECO:0000313" key="7">
    <source>
        <dbReference type="EMBL" id="BDQ34971.1"/>
    </source>
</evidence>
<protein>
    <submittedName>
        <fullName evidence="7">Cytochrome c-553</fullName>
    </submittedName>
</protein>
<dbReference type="PROSITE" id="PS51007">
    <property type="entry name" value="CYTC"/>
    <property type="match status" value="1"/>
</dbReference>
<gene>
    <name evidence="7" type="primary">cyf</name>
    <name evidence="7" type="ORF">JCM14722_25130</name>
</gene>
<evidence type="ECO:0000256" key="1">
    <source>
        <dbReference type="ARBA" id="ARBA00022617"/>
    </source>
</evidence>
<dbReference type="Gene3D" id="1.10.760.10">
    <property type="entry name" value="Cytochrome c-like domain"/>
    <property type="match status" value="1"/>
</dbReference>
<dbReference type="RefSeq" id="WP_264981863.1">
    <property type="nucleotide sequence ID" value="NZ_AP026708.1"/>
</dbReference>
<dbReference type="Proteomes" id="UP001061361">
    <property type="component" value="Chromosome"/>
</dbReference>
<evidence type="ECO:0000313" key="8">
    <source>
        <dbReference type="Proteomes" id="UP001061361"/>
    </source>
</evidence>
<evidence type="ECO:0000256" key="4">
    <source>
        <dbReference type="PROSITE-ProRule" id="PRU00433"/>
    </source>
</evidence>
<accession>A0ABN6RZX9</accession>
<feature type="signal peptide" evidence="5">
    <location>
        <begin position="1"/>
        <end position="21"/>
    </location>
</feature>
<name>A0ABN6RZX9_9BACT</name>
<dbReference type="InterPro" id="IPR036909">
    <property type="entry name" value="Cyt_c-like_dom_sf"/>
</dbReference>
<keyword evidence="5" id="KW-0732">Signal</keyword>
<organism evidence="7 8">
    <name type="scientific">Pseudodesulfovibrio portus</name>
    <dbReference type="NCBI Taxonomy" id="231439"/>
    <lineage>
        <taxon>Bacteria</taxon>
        <taxon>Pseudomonadati</taxon>
        <taxon>Thermodesulfobacteriota</taxon>
        <taxon>Desulfovibrionia</taxon>
        <taxon>Desulfovibrionales</taxon>
        <taxon>Desulfovibrionaceae</taxon>
    </lineage>
</organism>
<evidence type="ECO:0000259" key="6">
    <source>
        <dbReference type="PROSITE" id="PS51007"/>
    </source>
</evidence>
<proteinExistence type="predicted"/>
<dbReference type="InterPro" id="IPR009056">
    <property type="entry name" value="Cyt_c-like_dom"/>
</dbReference>